<gene>
    <name evidence="1" type="ORF">DEAC_c14200</name>
</gene>
<evidence type="ECO:0008006" key="3">
    <source>
        <dbReference type="Google" id="ProtNLM"/>
    </source>
</evidence>
<evidence type="ECO:0000313" key="2">
    <source>
        <dbReference type="Proteomes" id="UP000036356"/>
    </source>
</evidence>
<dbReference type="EMBL" id="LDZY01000004">
    <property type="protein sequence ID" value="KLU66752.1"/>
    <property type="molecule type" value="Genomic_DNA"/>
</dbReference>
<dbReference type="STRING" id="476652.DEAC_c14200"/>
<keyword evidence="2" id="KW-1185">Reference proteome</keyword>
<evidence type="ECO:0000313" key="1">
    <source>
        <dbReference type="EMBL" id="KLU66752.1"/>
    </source>
</evidence>
<dbReference type="RefSeq" id="WP_047809288.1">
    <property type="nucleotide sequence ID" value="NZ_LDZY01000004.1"/>
</dbReference>
<organism evidence="1 2">
    <name type="scientific">Desulfosporosinus acididurans</name>
    <dbReference type="NCBI Taxonomy" id="476652"/>
    <lineage>
        <taxon>Bacteria</taxon>
        <taxon>Bacillati</taxon>
        <taxon>Bacillota</taxon>
        <taxon>Clostridia</taxon>
        <taxon>Eubacteriales</taxon>
        <taxon>Desulfitobacteriaceae</taxon>
        <taxon>Desulfosporosinus</taxon>
    </lineage>
</organism>
<reference evidence="1 2" key="1">
    <citation type="submission" date="2015-06" db="EMBL/GenBank/DDBJ databases">
        <title>Draft genome of the moderately acidophilic sulfate reducer Candidatus Desulfosporosinus acididurans strain M1.</title>
        <authorList>
            <person name="Poehlein A."/>
            <person name="Petzsch P."/>
            <person name="Johnson B.D."/>
            <person name="Schloemann M."/>
            <person name="Daniel R."/>
            <person name="Muehling M."/>
        </authorList>
    </citation>
    <scope>NUCLEOTIDE SEQUENCE [LARGE SCALE GENOMIC DNA]</scope>
    <source>
        <strain evidence="1 2">M1</strain>
    </source>
</reference>
<dbReference type="PATRIC" id="fig|476652.3.peg.1456"/>
<dbReference type="Proteomes" id="UP000036356">
    <property type="component" value="Unassembled WGS sequence"/>
</dbReference>
<name>A0A0J1FTX8_9FIRM</name>
<dbReference type="AlphaFoldDB" id="A0A0J1FTX8"/>
<proteinExistence type="predicted"/>
<comment type="caution">
    <text evidence="1">The sequence shown here is derived from an EMBL/GenBank/DDBJ whole genome shotgun (WGS) entry which is preliminary data.</text>
</comment>
<accession>A0A0J1FTX8</accession>
<protein>
    <recommendedName>
        <fullName evidence="3">Phage gp6-like head-tail connector protein</fullName>
    </recommendedName>
</protein>
<sequence length="98" mass="10583">MGLLTPQEAADMLRLPDPADYPQLNILLPFVEDFIKTATGHDWASDLTIDPTAKMLAATLAVRWFDDPAQMGNIPGNDIGVKSLIGQLHAKALGMLVV</sequence>